<keyword evidence="3" id="KW-1185">Reference proteome</keyword>
<feature type="compositionally biased region" description="Basic and acidic residues" evidence="1">
    <location>
        <begin position="101"/>
        <end position="110"/>
    </location>
</feature>
<name>V3Z6W5_LOTGI</name>
<gene>
    <name evidence="2" type="ORF">LOTGIDRAFT_167079</name>
</gene>
<protein>
    <recommendedName>
        <fullName evidence="4">PDEase domain-containing protein</fullName>
    </recommendedName>
</protein>
<reference evidence="2 3" key="1">
    <citation type="journal article" date="2013" name="Nature">
        <title>Insights into bilaterian evolution from three spiralian genomes.</title>
        <authorList>
            <person name="Simakov O."/>
            <person name="Marletaz F."/>
            <person name="Cho S.J."/>
            <person name="Edsinger-Gonzales E."/>
            <person name="Havlak P."/>
            <person name="Hellsten U."/>
            <person name="Kuo D.H."/>
            <person name="Larsson T."/>
            <person name="Lv J."/>
            <person name="Arendt D."/>
            <person name="Savage R."/>
            <person name="Osoegawa K."/>
            <person name="de Jong P."/>
            <person name="Grimwood J."/>
            <person name="Chapman J.A."/>
            <person name="Shapiro H."/>
            <person name="Aerts A."/>
            <person name="Otillar R.P."/>
            <person name="Terry A.Y."/>
            <person name="Boore J.L."/>
            <person name="Grigoriev I.V."/>
            <person name="Lindberg D.R."/>
            <person name="Seaver E.C."/>
            <person name="Weisblat D.A."/>
            <person name="Putnam N.H."/>
            <person name="Rokhsar D.S."/>
        </authorList>
    </citation>
    <scope>NUCLEOTIDE SEQUENCE [LARGE SCALE GENOMIC DNA]</scope>
</reference>
<feature type="compositionally biased region" description="Polar residues" evidence="1">
    <location>
        <begin position="111"/>
        <end position="120"/>
    </location>
</feature>
<sequence>LFADMNPKLEPLYNGCLQNRAHWDDLDKETKEQAKPKEQKLEEKKPIEKEPKKDNEPKKENETKNEKETQKETIVNDVNKANVNKTMLTTNGTIEQPSRTKKPELDKQESSHLPPSSPYKQHNKQKGKQKSGFCNIT</sequence>
<dbReference type="HOGENOM" id="CLU_1870269_0_0_1"/>
<dbReference type="KEGG" id="lgi:LOTGIDRAFT_167079"/>
<dbReference type="CTD" id="20240522"/>
<dbReference type="Proteomes" id="UP000030746">
    <property type="component" value="Unassembled WGS sequence"/>
</dbReference>
<accession>V3Z6W5</accession>
<evidence type="ECO:0000313" key="2">
    <source>
        <dbReference type="EMBL" id="ESO86558.1"/>
    </source>
</evidence>
<feature type="region of interest" description="Disordered" evidence="1">
    <location>
        <begin position="1"/>
        <end position="137"/>
    </location>
</feature>
<evidence type="ECO:0000313" key="3">
    <source>
        <dbReference type="Proteomes" id="UP000030746"/>
    </source>
</evidence>
<feature type="compositionally biased region" description="Basic and acidic residues" evidence="1">
    <location>
        <begin position="21"/>
        <end position="71"/>
    </location>
</feature>
<proteinExistence type="predicted"/>
<dbReference type="AlphaFoldDB" id="V3Z6W5"/>
<feature type="compositionally biased region" description="Polar residues" evidence="1">
    <location>
        <begin position="79"/>
        <end position="97"/>
    </location>
</feature>
<dbReference type="EMBL" id="KB203049">
    <property type="protein sequence ID" value="ESO86558.1"/>
    <property type="molecule type" value="Genomic_DNA"/>
</dbReference>
<organism evidence="2 3">
    <name type="scientific">Lottia gigantea</name>
    <name type="common">Giant owl limpet</name>
    <dbReference type="NCBI Taxonomy" id="225164"/>
    <lineage>
        <taxon>Eukaryota</taxon>
        <taxon>Metazoa</taxon>
        <taxon>Spiralia</taxon>
        <taxon>Lophotrochozoa</taxon>
        <taxon>Mollusca</taxon>
        <taxon>Gastropoda</taxon>
        <taxon>Patellogastropoda</taxon>
        <taxon>Lottioidea</taxon>
        <taxon>Lottiidae</taxon>
        <taxon>Lottia</taxon>
    </lineage>
</organism>
<dbReference type="RefSeq" id="XP_009062791.1">
    <property type="nucleotide sequence ID" value="XM_009064543.1"/>
</dbReference>
<evidence type="ECO:0008006" key="4">
    <source>
        <dbReference type="Google" id="ProtNLM"/>
    </source>
</evidence>
<feature type="non-terminal residue" evidence="2">
    <location>
        <position position="1"/>
    </location>
</feature>
<dbReference type="GeneID" id="20240522"/>
<evidence type="ECO:0000256" key="1">
    <source>
        <dbReference type="SAM" id="MobiDB-lite"/>
    </source>
</evidence>